<protein>
    <submittedName>
        <fullName evidence="1">Uncharacterized protein</fullName>
    </submittedName>
</protein>
<name>A0ABY7FGL0_MYAAR</name>
<sequence length="106" mass="12016">MRQCWLETPVDRPNFTDLRVQLELLLSRDRNYLELDNINVPLSTPESSSGSPVSDDTKSLLAAQALQPPRKLSKDELTVSVSIHDKSVEKILKRKSDLDSHNITFL</sequence>
<evidence type="ECO:0000313" key="2">
    <source>
        <dbReference type="Proteomes" id="UP001164746"/>
    </source>
</evidence>
<evidence type="ECO:0000313" key="1">
    <source>
        <dbReference type="EMBL" id="WAR20014.1"/>
    </source>
</evidence>
<organism evidence="1 2">
    <name type="scientific">Mya arenaria</name>
    <name type="common">Soft-shell clam</name>
    <dbReference type="NCBI Taxonomy" id="6604"/>
    <lineage>
        <taxon>Eukaryota</taxon>
        <taxon>Metazoa</taxon>
        <taxon>Spiralia</taxon>
        <taxon>Lophotrochozoa</taxon>
        <taxon>Mollusca</taxon>
        <taxon>Bivalvia</taxon>
        <taxon>Autobranchia</taxon>
        <taxon>Heteroconchia</taxon>
        <taxon>Euheterodonta</taxon>
        <taxon>Imparidentia</taxon>
        <taxon>Neoheterodontei</taxon>
        <taxon>Myida</taxon>
        <taxon>Myoidea</taxon>
        <taxon>Myidae</taxon>
        <taxon>Mya</taxon>
    </lineage>
</organism>
<reference evidence="1" key="1">
    <citation type="submission" date="2022-11" db="EMBL/GenBank/DDBJ databases">
        <title>Centuries of genome instability and evolution in soft-shell clam transmissible cancer (bioRxiv).</title>
        <authorList>
            <person name="Hart S.F.M."/>
            <person name="Yonemitsu M.A."/>
            <person name="Giersch R.M."/>
            <person name="Beal B.F."/>
            <person name="Arriagada G."/>
            <person name="Davis B.W."/>
            <person name="Ostrander E.A."/>
            <person name="Goff S.P."/>
            <person name="Metzger M.J."/>
        </authorList>
    </citation>
    <scope>NUCLEOTIDE SEQUENCE</scope>
    <source>
        <strain evidence="1">MELC-2E11</strain>
        <tissue evidence="1">Siphon/mantle</tissue>
    </source>
</reference>
<dbReference type="EMBL" id="CP111022">
    <property type="protein sequence ID" value="WAR20014.1"/>
    <property type="molecule type" value="Genomic_DNA"/>
</dbReference>
<keyword evidence="2" id="KW-1185">Reference proteome</keyword>
<dbReference type="Proteomes" id="UP001164746">
    <property type="component" value="Chromosome 11"/>
</dbReference>
<accession>A0ABY7FGL0</accession>
<proteinExistence type="predicted"/>
<gene>
    <name evidence="1" type="ORF">MAR_001852</name>
</gene>